<protein>
    <submittedName>
        <fullName evidence="7">Nitrite reductase (NADH) small subunit</fullName>
        <ecNumber evidence="7">1.7.1.15</ecNumber>
    </submittedName>
</protein>
<keyword evidence="2" id="KW-0479">Metal-binding</keyword>
<reference evidence="7 8" key="1">
    <citation type="submission" date="2020-07" db="EMBL/GenBank/DDBJ databases">
        <title>Sequencing the genomes of 1000 actinobacteria strains.</title>
        <authorList>
            <person name="Klenk H.-P."/>
        </authorList>
    </citation>
    <scope>NUCLEOTIDE SEQUENCE [LARGE SCALE GENOMIC DNA]</scope>
    <source>
        <strain evidence="7 8">CXB654</strain>
    </source>
</reference>
<keyword evidence="3" id="KW-0408">Iron</keyword>
<dbReference type="RefSeq" id="WP_179643835.1">
    <property type="nucleotide sequence ID" value="NZ_BAAAYY010000003.1"/>
</dbReference>
<dbReference type="GO" id="GO:0004497">
    <property type="term" value="F:monooxygenase activity"/>
    <property type="evidence" value="ECO:0007669"/>
    <property type="project" value="UniProtKB-ARBA"/>
</dbReference>
<dbReference type="Pfam" id="PF00355">
    <property type="entry name" value="Rieske"/>
    <property type="match status" value="1"/>
</dbReference>
<keyword evidence="8" id="KW-1185">Reference proteome</keyword>
<feature type="domain" description="Rieske" evidence="6">
    <location>
        <begin position="4"/>
        <end position="98"/>
    </location>
</feature>
<keyword evidence="4" id="KW-0411">Iron-sulfur</keyword>
<evidence type="ECO:0000256" key="5">
    <source>
        <dbReference type="SAM" id="MobiDB-lite"/>
    </source>
</evidence>
<keyword evidence="1" id="KW-0001">2Fe-2S</keyword>
<dbReference type="Proteomes" id="UP000589036">
    <property type="component" value="Unassembled WGS sequence"/>
</dbReference>
<dbReference type="Gene3D" id="2.102.10.10">
    <property type="entry name" value="Rieske [2Fe-2S] iron-sulphur domain"/>
    <property type="match status" value="1"/>
</dbReference>
<proteinExistence type="predicted"/>
<dbReference type="EMBL" id="JACCCC010000001">
    <property type="protein sequence ID" value="NYE47968.1"/>
    <property type="molecule type" value="Genomic_DNA"/>
</dbReference>
<evidence type="ECO:0000313" key="8">
    <source>
        <dbReference type="Proteomes" id="UP000589036"/>
    </source>
</evidence>
<evidence type="ECO:0000256" key="4">
    <source>
        <dbReference type="ARBA" id="ARBA00023014"/>
    </source>
</evidence>
<dbReference type="AlphaFoldDB" id="A0A852TVK7"/>
<dbReference type="EC" id="1.7.1.15" evidence="7"/>
<dbReference type="GO" id="GO:0051537">
    <property type="term" value="F:2 iron, 2 sulfur cluster binding"/>
    <property type="evidence" value="ECO:0007669"/>
    <property type="project" value="UniProtKB-KW"/>
</dbReference>
<evidence type="ECO:0000256" key="2">
    <source>
        <dbReference type="ARBA" id="ARBA00022723"/>
    </source>
</evidence>
<feature type="compositionally biased region" description="Basic and acidic residues" evidence="5">
    <location>
        <begin position="109"/>
        <end position="119"/>
    </location>
</feature>
<gene>
    <name evidence="7" type="ORF">HDA32_003088</name>
</gene>
<dbReference type="InterPro" id="IPR036922">
    <property type="entry name" value="Rieske_2Fe-2S_sf"/>
</dbReference>
<organism evidence="7 8">
    <name type="scientific">Spinactinospora alkalitolerans</name>
    <dbReference type="NCBI Taxonomy" id="687207"/>
    <lineage>
        <taxon>Bacteria</taxon>
        <taxon>Bacillati</taxon>
        <taxon>Actinomycetota</taxon>
        <taxon>Actinomycetes</taxon>
        <taxon>Streptosporangiales</taxon>
        <taxon>Nocardiopsidaceae</taxon>
        <taxon>Spinactinospora</taxon>
    </lineage>
</organism>
<evidence type="ECO:0000313" key="7">
    <source>
        <dbReference type="EMBL" id="NYE47968.1"/>
    </source>
</evidence>
<name>A0A852TVK7_9ACTN</name>
<dbReference type="SUPFAM" id="SSF50022">
    <property type="entry name" value="ISP domain"/>
    <property type="match status" value="1"/>
</dbReference>
<dbReference type="PANTHER" id="PTHR21496">
    <property type="entry name" value="FERREDOXIN-RELATED"/>
    <property type="match status" value="1"/>
</dbReference>
<dbReference type="InterPro" id="IPR017941">
    <property type="entry name" value="Rieske_2Fe-2S"/>
</dbReference>
<accession>A0A852TVK7</accession>
<evidence type="ECO:0000256" key="1">
    <source>
        <dbReference type="ARBA" id="ARBA00022714"/>
    </source>
</evidence>
<evidence type="ECO:0000259" key="6">
    <source>
        <dbReference type="PROSITE" id="PS51296"/>
    </source>
</evidence>
<sequence length="119" mass="13723">MTEWVEVATLQELRRRKRKLVIIGDTRIALFLVDDRVYALADTCVHKQRSLTKGTVLHGRVICPGHQWAFDLESGRADDRDECQPTHDVRIDDSTVYLDPRPHPAPHRALQEARMSKEP</sequence>
<dbReference type="PROSITE" id="PS51296">
    <property type="entry name" value="RIESKE"/>
    <property type="match status" value="1"/>
</dbReference>
<dbReference type="PANTHER" id="PTHR21496:SF23">
    <property type="entry name" value="3-PHENYLPROPIONATE_CINNAMIC ACID DIOXYGENASE FERREDOXIN SUBUNIT"/>
    <property type="match status" value="1"/>
</dbReference>
<dbReference type="GO" id="GO:0016705">
    <property type="term" value="F:oxidoreductase activity, acting on paired donors, with incorporation or reduction of molecular oxygen"/>
    <property type="evidence" value="ECO:0007669"/>
    <property type="project" value="UniProtKB-ARBA"/>
</dbReference>
<keyword evidence="7" id="KW-0560">Oxidoreductase</keyword>
<evidence type="ECO:0000256" key="3">
    <source>
        <dbReference type="ARBA" id="ARBA00023004"/>
    </source>
</evidence>
<dbReference type="GO" id="GO:0106316">
    <property type="term" value="F:nitrite reductase (NADH) activity"/>
    <property type="evidence" value="ECO:0007669"/>
    <property type="project" value="UniProtKB-EC"/>
</dbReference>
<dbReference type="GO" id="GO:0046872">
    <property type="term" value="F:metal ion binding"/>
    <property type="evidence" value="ECO:0007669"/>
    <property type="project" value="UniProtKB-KW"/>
</dbReference>
<comment type="caution">
    <text evidence="7">The sequence shown here is derived from an EMBL/GenBank/DDBJ whole genome shotgun (WGS) entry which is preliminary data.</text>
</comment>
<feature type="region of interest" description="Disordered" evidence="5">
    <location>
        <begin position="91"/>
        <end position="119"/>
    </location>
</feature>